<dbReference type="Pfam" id="PF13041">
    <property type="entry name" value="PPR_2"/>
    <property type="match status" value="7"/>
</dbReference>
<feature type="repeat" description="PPR" evidence="5">
    <location>
        <begin position="296"/>
        <end position="330"/>
    </location>
</feature>
<feature type="repeat" description="PPR" evidence="5">
    <location>
        <begin position="882"/>
        <end position="916"/>
    </location>
</feature>
<keyword evidence="4" id="KW-0496">Mitochondrion</keyword>
<dbReference type="STRING" id="106549.A0A540MXW6"/>
<evidence type="ECO:0000313" key="7">
    <source>
        <dbReference type="Proteomes" id="UP000315295"/>
    </source>
</evidence>
<comment type="similarity">
    <text evidence="2">Belongs to the PPR family. P subfamily.</text>
</comment>
<dbReference type="InterPro" id="IPR034913">
    <property type="entry name" value="mS27/PTCD2"/>
</dbReference>
<feature type="repeat" description="PPR" evidence="5">
    <location>
        <begin position="153"/>
        <end position="187"/>
    </location>
</feature>
<feature type="repeat" description="PPR" evidence="5">
    <location>
        <begin position="331"/>
        <end position="365"/>
    </location>
</feature>
<organism evidence="6 7">
    <name type="scientific">Malus baccata</name>
    <name type="common">Siberian crab apple</name>
    <name type="synonym">Pyrus baccata</name>
    <dbReference type="NCBI Taxonomy" id="106549"/>
    <lineage>
        <taxon>Eukaryota</taxon>
        <taxon>Viridiplantae</taxon>
        <taxon>Streptophyta</taxon>
        <taxon>Embryophyta</taxon>
        <taxon>Tracheophyta</taxon>
        <taxon>Spermatophyta</taxon>
        <taxon>Magnoliopsida</taxon>
        <taxon>eudicotyledons</taxon>
        <taxon>Gunneridae</taxon>
        <taxon>Pentapetalae</taxon>
        <taxon>rosids</taxon>
        <taxon>fabids</taxon>
        <taxon>Rosales</taxon>
        <taxon>Rosaceae</taxon>
        <taxon>Amygdaloideae</taxon>
        <taxon>Maleae</taxon>
        <taxon>Malus</taxon>
    </lineage>
</organism>
<keyword evidence="7" id="KW-1185">Reference proteome</keyword>
<evidence type="ECO:0000256" key="5">
    <source>
        <dbReference type="PROSITE-ProRule" id="PRU00708"/>
    </source>
</evidence>
<protein>
    <submittedName>
        <fullName evidence="6">Uncharacterized protein</fullName>
    </submittedName>
</protein>
<feature type="repeat" description="PPR" evidence="5">
    <location>
        <begin position="777"/>
        <end position="811"/>
    </location>
</feature>
<feature type="repeat" description="PPR" evidence="5">
    <location>
        <begin position="742"/>
        <end position="776"/>
    </location>
</feature>
<dbReference type="Pfam" id="PF10037">
    <property type="entry name" value="MRP-S27"/>
    <property type="match status" value="1"/>
</dbReference>
<feature type="repeat" description="PPR" evidence="5">
    <location>
        <begin position="466"/>
        <end position="500"/>
    </location>
</feature>
<comment type="caution">
    <text evidence="6">The sequence shown here is derived from an EMBL/GenBank/DDBJ whole genome shotgun (WGS) entry which is preliminary data.</text>
</comment>
<keyword evidence="3" id="KW-0677">Repeat</keyword>
<dbReference type="Proteomes" id="UP000315295">
    <property type="component" value="Unassembled WGS sequence"/>
</dbReference>
<dbReference type="InterPro" id="IPR002885">
    <property type="entry name" value="PPR_rpt"/>
</dbReference>
<dbReference type="NCBIfam" id="TIGR00756">
    <property type="entry name" value="PPR"/>
    <property type="match status" value="12"/>
</dbReference>
<feature type="repeat" description="PPR" evidence="5">
    <location>
        <begin position="812"/>
        <end position="846"/>
    </location>
</feature>
<feature type="repeat" description="PPR" evidence="5">
    <location>
        <begin position="366"/>
        <end position="400"/>
    </location>
</feature>
<dbReference type="EMBL" id="VIEB01000152">
    <property type="protein sequence ID" value="TQE03618.1"/>
    <property type="molecule type" value="Genomic_DNA"/>
</dbReference>
<evidence type="ECO:0000256" key="4">
    <source>
        <dbReference type="ARBA" id="ARBA00023128"/>
    </source>
</evidence>
<dbReference type="Pfam" id="PF01535">
    <property type="entry name" value="PPR"/>
    <property type="match status" value="3"/>
</dbReference>
<dbReference type="PANTHER" id="PTHR47447">
    <property type="entry name" value="OS03G0856100 PROTEIN"/>
    <property type="match status" value="1"/>
</dbReference>
<comment type="subcellular location">
    <subcellularLocation>
        <location evidence="1">Mitochondrion</location>
    </subcellularLocation>
</comment>
<feature type="repeat" description="PPR" evidence="5">
    <location>
        <begin position="501"/>
        <end position="531"/>
    </location>
</feature>
<reference evidence="6 7" key="1">
    <citation type="journal article" date="2019" name="G3 (Bethesda)">
        <title>Sequencing of a Wild Apple (Malus baccata) Genome Unravels the Differences Between Cultivated and Wild Apple Species Regarding Disease Resistance and Cold Tolerance.</title>
        <authorList>
            <person name="Chen X."/>
        </authorList>
    </citation>
    <scope>NUCLEOTIDE SEQUENCE [LARGE SCALE GENOMIC DNA]</scope>
    <source>
        <strain evidence="7">cv. Shandingzi</strain>
        <tissue evidence="6">Leaves</tissue>
    </source>
</reference>
<feature type="repeat" description="PPR" evidence="5">
    <location>
        <begin position="847"/>
        <end position="881"/>
    </location>
</feature>
<dbReference type="AlphaFoldDB" id="A0A540MXW6"/>
<evidence type="ECO:0000256" key="3">
    <source>
        <dbReference type="ARBA" id="ARBA00022737"/>
    </source>
</evidence>
<evidence type="ECO:0000256" key="1">
    <source>
        <dbReference type="ARBA" id="ARBA00004173"/>
    </source>
</evidence>
<dbReference type="Gene3D" id="1.25.40.10">
    <property type="entry name" value="Tetratricopeptide repeat domain"/>
    <property type="match status" value="7"/>
</dbReference>
<feature type="repeat" description="PPR" evidence="5">
    <location>
        <begin position="917"/>
        <end position="951"/>
    </location>
</feature>
<dbReference type="PROSITE" id="PS51375">
    <property type="entry name" value="PPR"/>
    <property type="match status" value="14"/>
</dbReference>
<evidence type="ECO:0000313" key="6">
    <source>
        <dbReference type="EMBL" id="TQE03618.1"/>
    </source>
</evidence>
<dbReference type="InterPro" id="IPR011990">
    <property type="entry name" value="TPR-like_helical_dom_sf"/>
</dbReference>
<evidence type="ECO:0000256" key="2">
    <source>
        <dbReference type="ARBA" id="ARBA00007626"/>
    </source>
</evidence>
<sequence>MIIFFSSIFHTKLIRPFSSSSSPCRTNLPEPPPLQTLLKSGFSPTLKSIVQFLLFLSRTRRFDTLVHFFSQMESNQIKGSAQTHVILTWALLNLQKYEEAEHFMRTRMVEASSLRRNRMWESLIQGLCVNRKDPEKALLVLRDCLGSYGIFPSSFTFCSLIRSFSNQGDMSKAIEVLELMTDEKVKYPFDNFVSSSVISGFCKIGKPEIAVKFFKNAVASGALEPNVVTYTALAGALCKLGRVDEVCDLVCRVEKRGWAFDVVFFSIWICGYISEGVLMEVFRKNRKMVDKGIRPDTISHSIMIDGFSKLGDVEKALGIVIKMRKDGLEPNLITYTAILLGFCKKGKMEEAFAIFKMVEDLGIVIDEFMYATLIHGSCIRGDLDDVFDLLHKMEERGINPSIVTYNTVINGLCKFGRTCEADEISKGILGDTITYSTLLHGYIEEENITGILETKRRLEEAGVYMDVVMCNILIKALFMVGAFDDAYILYKGMPDKGLVADSSTYCTMIDGYCKVGRMDEALEIFDEFRRTLGSSVACYNCIISSLCKQGMVDMATEVFIELSGKGLGLDVGIYNILLKAIFEDKSAVGVINLVRRIDSLKTEVYDIVCNDAISFLCRRGFPESACEVYLVMRRKGSVATSKTYCSILEGLISDGKEWLTQSFLTIFVKEYGLEEPTVSKILAYYISLKNVDDAFWFLDKMKDKPAAVTMPVSLYKTLKKTGRVLDAYKLVIVARDGLPILDAFDYSLMVDSLCKRGHISEALDLCSIAKNKGVALDIITYNSVINALCRQGHLVEAFRLFDSLERINLVPTEITYATLIDALRRQGFLLDAKELFERMVLKGFKPNTHVYNLIIDGYCKIGDMDDALKLLYELDLKSLRPDEFTVSIIINGFCLKGDIEGALEFFVELKEKGTLPDFLGFLYLLRGLCAKGRMEEARTILREMLNSQSVLELINRVDVEVDTDSLEGFLASLCEQGRIEESLTVLNEIGCMFFPVRGSPNNHQQFLKLDKPYDREPSGIVVSNSVTSTGADLDIQLCEMKKVEKVAENYDGGGRWSQFKDFDDCYKQVATLCSCGEIQKASQLAKEMVSNFRRAS</sequence>
<feature type="repeat" description="PPR" evidence="5">
    <location>
        <begin position="535"/>
        <end position="569"/>
    </location>
</feature>
<dbReference type="PANTHER" id="PTHR47447:SF28">
    <property type="entry name" value="PENTACOTRIPEPTIDE-REPEAT REGION OF PRORP DOMAIN-CONTAINING PROTEIN"/>
    <property type="match status" value="1"/>
</dbReference>
<accession>A0A540MXW6</accession>
<feature type="repeat" description="PPR" evidence="5">
    <location>
        <begin position="226"/>
        <end position="260"/>
    </location>
</feature>
<name>A0A540MXW6_MALBA</name>
<proteinExistence type="inferred from homology"/>
<gene>
    <name evidence="6" type="ORF">C1H46_010749</name>
</gene>
<dbReference type="GO" id="GO:0005739">
    <property type="term" value="C:mitochondrion"/>
    <property type="evidence" value="ECO:0007669"/>
    <property type="project" value="UniProtKB-SubCell"/>
</dbReference>